<evidence type="ECO:0000256" key="2">
    <source>
        <dbReference type="ARBA" id="ARBA00004687"/>
    </source>
</evidence>
<dbReference type="GO" id="GO:0016255">
    <property type="term" value="P:attachment of GPI anchor to protein"/>
    <property type="evidence" value="ECO:0007669"/>
    <property type="project" value="InterPro"/>
</dbReference>
<gene>
    <name evidence="11" type="primary">GAB1</name>
    <name evidence="11" type="ordered locus">PP7435_Chr2-1869</name>
</gene>
<keyword evidence="10" id="KW-0732">Signal</keyword>
<evidence type="ECO:0000256" key="5">
    <source>
        <dbReference type="ARBA" id="ARBA00022692"/>
    </source>
</evidence>
<keyword evidence="8 9" id="KW-0472">Membrane</keyword>
<keyword evidence="6" id="KW-0256">Endoplasmic reticulum</keyword>
<dbReference type="GO" id="GO:0042765">
    <property type="term" value="C:GPI-anchor transamidase complex"/>
    <property type="evidence" value="ECO:0007669"/>
    <property type="project" value="InterPro"/>
</dbReference>
<keyword evidence="4" id="KW-0337">GPI-anchor biosynthesis</keyword>
<feature type="chain" id="PRO_5030027225" evidence="10">
    <location>
        <begin position="24"/>
        <end position="387"/>
    </location>
</feature>
<name>A0A1G4KPS7_KOMPC</name>
<evidence type="ECO:0000256" key="10">
    <source>
        <dbReference type="SAM" id="SignalP"/>
    </source>
</evidence>
<feature type="transmembrane region" description="Helical" evidence="9">
    <location>
        <begin position="236"/>
        <end position="258"/>
    </location>
</feature>
<feature type="transmembrane region" description="Helical" evidence="9">
    <location>
        <begin position="310"/>
        <end position="333"/>
    </location>
</feature>
<sequence>MFMLPALFLRLALFLTIPADIESIIQDSVLFSTPTNSYKQLQEEFFLQHIRHTVTTSPLLITILNLINNDQFLTNLIYSVVDISIAYLLVSTIGRFTKVDRERILKLYLFNPLVLLSLVSKTTTIFNNLFIVAALNALTVSCYCLSAIFIATSAYFTYYSWYLMVPILTYIYKETQCTLIVIKTLLVFAATTVAIMLLTTQSKEEFFTYYRELSSFTTITPNLGLWWYFFTEIFEFFHNFFIVMFNLYTFVYVIPLTLKFQGRQDYRKGLIFSIWVILALEAIFKPYPVIADHILVHSYVPLWSLCFHDLKFPLLLSYLANMVLLLMLPTFYFMWINLSSGNANFFYAIGLVFSFIQVAVLMDFIWAMIQNSHRACYGFSRKRLTQI</sequence>
<evidence type="ECO:0000256" key="6">
    <source>
        <dbReference type="ARBA" id="ARBA00022824"/>
    </source>
</evidence>
<keyword evidence="7 9" id="KW-1133">Transmembrane helix</keyword>
<evidence type="ECO:0000256" key="7">
    <source>
        <dbReference type="ARBA" id="ARBA00022989"/>
    </source>
</evidence>
<keyword evidence="12" id="KW-1185">Reference proteome</keyword>
<accession>A0A1G4KPS7</accession>
<evidence type="ECO:0000313" key="11">
    <source>
        <dbReference type="EMBL" id="SCV12019.1"/>
    </source>
</evidence>
<feature type="signal peptide" evidence="10">
    <location>
        <begin position="1"/>
        <end position="23"/>
    </location>
</feature>
<protein>
    <submittedName>
        <fullName evidence="11">Glycosyl phosphatidyl inositol transamidase subunit</fullName>
    </submittedName>
</protein>
<dbReference type="GO" id="GO:0006506">
    <property type="term" value="P:GPI anchor biosynthetic process"/>
    <property type="evidence" value="ECO:0007669"/>
    <property type="project" value="UniProtKB-UniPathway"/>
</dbReference>
<feature type="transmembrane region" description="Helical" evidence="9">
    <location>
        <begin position="345"/>
        <end position="369"/>
    </location>
</feature>
<feature type="transmembrane region" description="Helical" evidence="9">
    <location>
        <begin position="178"/>
        <end position="198"/>
    </location>
</feature>
<dbReference type="Pfam" id="PF06728">
    <property type="entry name" value="PIG-U"/>
    <property type="match status" value="1"/>
</dbReference>
<organism evidence="11 12">
    <name type="scientific">Komagataella phaffii (strain ATCC 76273 / CBS 7435 / CECT 11047 / NRRL Y-11430 / Wegner 21-1)</name>
    <name type="common">Yeast</name>
    <name type="synonym">Pichia pastoris</name>
    <dbReference type="NCBI Taxonomy" id="981350"/>
    <lineage>
        <taxon>Eukaryota</taxon>
        <taxon>Fungi</taxon>
        <taxon>Dikarya</taxon>
        <taxon>Ascomycota</taxon>
        <taxon>Saccharomycotina</taxon>
        <taxon>Pichiomycetes</taxon>
        <taxon>Pichiales</taxon>
        <taxon>Pichiaceae</taxon>
        <taxon>Komagataella</taxon>
    </lineage>
</organism>
<evidence type="ECO:0000256" key="3">
    <source>
        <dbReference type="ARBA" id="ARBA00010026"/>
    </source>
</evidence>
<comment type="subcellular location">
    <subcellularLocation>
        <location evidence="1">Endoplasmic reticulum membrane</location>
        <topology evidence="1">Multi-pass membrane protein</topology>
    </subcellularLocation>
</comment>
<feature type="transmembrane region" description="Helical" evidence="9">
    <location>
        <begin position="129"/>
        <end position="149"/>
    </location>
</feature>
<dbReference type="PANTHER" id="PTHR13121">
    <property type="entry name" value="GPI TRANSAMIDASE COMPONENT PIG-U"/>
    <property type="match status" value="1"/>
</dbReference>
<evidence type="ECO:0000256" key="9">
    <source>
        <dbReference type="SAM" id="Phobius"/>
    </source>
</evidence>
<dbReference type="PANTHER" id="PTHR13121:SF0">
    <property type="entry name" value="PHOSPHATIDYLINOSITOL GLYCAN ANCHOR BIOSYNTHESIS CLASS U PROTEIN"/>
    <property type="match status" value="1"/>
</dbReference>
<evidence type="ECO:0000313" key="12">
    <source>
        <dbReference type="Proteomes" id="UP000006853"/>
    </source>
</evidence>
<dbReference type="UniPathway" id="UPA00196"/>
<evidence type="ECO:0000256" key="1">
    <source>
        <dbReference type="ARBA" id="ARBA00004477"/>
    </source>
</evidence>
<reference evidence="11 12" key="2">
    <citation type="journal article" date="2016" name="FEMS Yeast Res.">
        <title>Curation of the genome annotation of Pichia pastoris (Komagataella phaffii) CBS7435 from gene level to protein function.</title>
        <authorList>
            <person name="Valli M."/>
            <person name="Tatto N.E."/>
            <person name="Peymann A."/>
            <person name="Gruber C."/>
            <person name="Landes N."/>
            <person name="Ekker H."/>
            <person name="Thallinger G.G."/>
            <person name="Mattanovich D."/>
            <person name="Gasser B."/>
            <person name="Graf A.B."/>
        </authorList>
    </citation>
    <scope>GENOME REANNOTATION</scope>
    <source>
        <strain evidence="11 12">ATCC 76273 / CBS 7435 / CECT 11047 / NRRL Y-11430 / Wegner 21-1</strain>
    </source>
</reference>
<dbReference type="InterPro" id="IPR009600">
    <property type="entry name" value="PIG-U"/>
</dbReference>
<dbReference type="AlphaFoldDB" id="A0A1G4KPS7"/>
<feature type="transmembrane region" description="Helical" evidence="9">
    <location>
        <begin position="76"/>
        <end position="93"/>
    </location>
</feature>
<comment type="pathway">
    <text evidence="2">Glycolipid biosynthesis; glycosylphosphatidylinositol-anchor biosynthesis.</text>
</comment>
<feature type="transmembrane region" description="Helical" evidence="9">
    <location>
        <begin position="156"/>
        <end position="172"/>
    </location>
</feature>
<evidence type="ECO:0000256" key="8">
    <source>
        <dbReference type="ARBA" id="ARBA00023136"/>
    </source>
</evidence>
<feature type="transmembrane region" description="Helical" evidence="9">
    <location>
        <begin position="270"/>
        <end position="290"/>
    </location>
</feature>
<dbReference type="EMBL" id="FR839629">
    <property type="protein sequence ID" value="SCV12019.1"/>
    <property type="molecule type" value="Genomic_DNA"/>
</dbReference>
<proteinExistence type="inferred from homology"/>
<comment type="similarity">
    <text evidence="3">Belongs to the PIGU family.</text>
</comment>
<reference evidence="11 12" key="1">
    <citation type="journal article" date="2011" name="J. Biotechnol.">
        <title>High-quality genome sequence of Pichia pastoris CBS7435.</title>
        <authorList>
            <person name="Kuberl A."/>
            <person name="Schneider J."/>
            <person name="Thallinger G.G."/>
            <person name="Anderl I."/>
            <person name="Wibberg D."/>
            <person name="Hajek T."/>
            <person name="Jaenicke S."/>
            <person name="Brinkrolf K."/>
            <person name="Goesmann A."/>
            <person name="Szczepanowski R."/>
            <person name="Puhler A."/>
            <person name="Schwab H."/>
            <person name="Glieder A."/>
            <person name="Pichler H."/>
        </authorList>
    </citation>
    <scope>NUCLEOTIDE SEQUENCE [LARGE SCALE GENOMIC DNA]</scope>
    <source>
        <strain evidence="12">ATCC 76273 / CBS 7435 / CECT 11047 / NRRL Y-11430 / Wegner 21-1</strain>
    </source>
</reference>
<evidence type="ECO:0000256" key="4">
    <source>
        <dbReference type="ARBA" id="ARBA00022502"/>
    </source>
</evidence>
<keyword evidence="5 9" id="KW-0812">Transmembrane</keyword>
<dbReference type="Proteomes" id="UP000006853">
    <property type="component" value="Chromosome 2"/>
</dbReference>